<dbReference type="GeneTree" id="ENSGT00960000187086"/>
<protein>
    <submittedName>
        <fullName evidence="2">Uncharacterized protein</fullName>
    </submittedName>
</protein>
<evidence type="ECO:0000313" key="3">
    <source>
        <dbReference type="Proteomes" id="UP000257200"/>
    </source>
</evidence>
<organism evidence="2 3">
    <name type="scientific">Acanthochromis polyacanthus</name>
    <name type="common">spiny chromis</name>
    <dbReference type="NCBI Taxonomy" id="80966"/>
    <lineage>
        <taxon>Eukaryota</taxon>
        <taxon>Metazoa</taxon>
        <taxon>Chordata</taxon>
        <taxon>Craniata</taxon>
        <taxon>Vertebrata</taxon>
        <taxon>Euteleostomi</taxon>
        <taxon>Actinopterygii</taxon>
        <taxon>Neopterygii</taxon>
        <taxon>Teleostei</taxon>
        <taxon>Neoteleostei</taxon>
        <taxon>Acanthomorphata</taxon>
        <taxon>Ovalentaria</taxon>
        <taxon>Pomacentridae</taxon>
        <taxon>Acanthochromis</taxon>
    </lineage>
</organism>
<dbReference type="InParanoid" id="A0A3Q1GUG7"/>
<reference evidence="2" key="2">
    <citation type="submission" date="2025-09" db="UniProtKB">
        <authorList>
            <consortium name="Ensembl"/>
        </authorList>
    </citation>
    <scope>IDENTIFICATION</scope>
</reference>
<accession>A0A3Q1GUG7</accession>
<reference evidence="2" key="1">
    <citation type="submission" date="2025-08" db="UniProtKB">
        <authorList>
            <consortium name="Ensembl"/>
        </authorList>
    </citation>
    <scope>IDENTIFICATION</scope>
</reference>
<feature type="chain" id="PRO_5018547848" evidence="1">
    <location>
        <begin position="24"/>
        <end position="170"/>
    </location>
</feature>
<dbReference type="Ensembl" id="ENSAPOT00000028163.1">
    <property type="protein sequence ID" value="ENSAPOP00000033354.1"/>
    <property type="gene ID" value="ENSAPOG00000021890.1"/>
</dbReference>
<dbReference type="Proteomes" id="UP000257200">
    <property type="component" value="Unplaced"/>
</dbReference>
<evidence type="ECO:0000313" key="2">
    <source>
        <dbReference type="Ensembl" id="ENSAPOP00000033354.1"/>
    </source>
</evidence>
<keyword evidence="1" id="KW-0732">Signal</keyword>
<dbReference type="AlphaFoldDB" id="A0A3Q1GUG7"/>
<feature type="signal peptide" evidence="1">
    <location>
        <begin position="1"/>
        <end position="23"/>
    </location>
</feature>
<sequence length="170" mass="18075">SVKLSYRVSWICLLLFSIGTCFPIDSPRSSPGYDSAFSPGVAYSGSSGPGSASSSGGAAPSSGGGAGLFGLPFVPGMSFLRHLIPHRLFPDANAWDTDEVPLGMIEPPAVAPSSYIIQSSNGYQRARELLSHSKYSPDIFDHFLLPPIVTQTPQHKPKKATTYSTKTLRS</sequence>
<keyword evidence="3" id="KW-1185">Reference proteome</keyword>
<evidence type="ECO:0000256" key="1">
    <source>
        <dbReference type="SAM" id="SignalP"/>
    </source>
</evidence>
<name>A0A3Q1GUG7_9TELE</name>
<proteinExistence type="predicted"/>